<dbReference type="EMBL" id="JH921455">
    <property type="protein sequence ID" value="EKD12694.1"/>
    <property type="molecule type" value="Genomic_DNA"/>
</dbReference>
<sequence>MRCNAMQVQVQSSSPLFLYSSSPRVLESSSRLVCSVAALGTLSGIYGLDYRSGKCPLLYSTDIQDLTPYPPNTIRSSDCMLQAGWLAGISPETGPPRKCTSGAAALHADEALDSGRHCLYTYSIHIHIHVLVLVLVLVPPCPLVPRAWRRRDRHQPVTEGGASRGVTEGDRSLPFPAAEPFPAQARYAAAGTAHPPRNRRAHDVSTARARDRVFSPPSGPFAPWFGLLCHQTTGIPAELRVWAAGIGIQLCIEVVPPLR</sequence>
<keyword evidence="3" id="KW-1185">Reference proteome</keyword>
<gene>
    <name evidence="2" type="ORF">MBM_09263</name>
</gene>
<feature type="region of interest" description="Disordered" evidence="1">
    <location>
        <begin position="152"/>
        <end position="171"/>
    </location>
</feature>
<reference evidence="2 3" key="1">
    <citation type="journal article" date="2012" name="BMC Genomics">
        <title>Sequencing the genome of Marssonina brunnea reveals fungus-poplar co-evolution.</title>
        <authorList>
            <person name="Zhu S."/>
            <person name="Cao Y.-Z."/>
            <person name="Jiang C."/>
            <person name="Tan B.-Y."/>
            <person name="Wang Z."/>
            <person name="Feng S."/>
            <person name="Zhang L."/>
            <person name="Su X.-H."/>
            <person name="Brejova B."/>
            <person name="Vinar T."/>
            <person name="Xu M."/>
            <person name="Wang M.-X."/>
            <person name="Zhang S.-G."/>
            <person name="Huang M.-R."/>
            <person name="Wu R."/>
            <person name="Zhou Y."/>
        </authorList>
    </citation>
    <scope>NUCLEOTIDE SEQUENCE [LARGE SCALE GENOMIC DNA]</scope>
    <source>
        <strain evidence="2 3">MB_m1</strain>
    </source>
</reference>
<protein>
    <submittedName>
        <fullName evidence="2">Uncharacterized protein</fullName>
    </submittedName>
</protein>
<accession>K1XJW5</accession>
<dbReference type="KEGG" id="mbe:MBM_09263"/>
<dbReference type="HOGENOM" id="CLU_1073928_0_0_1"/>
<organism evidence="2 3">
    <name type="scientific">Marssonina brunnea f. sp. multigermtubi (strain MB_m1)</name>
    <name type="common">Marssonina leaf spot fungus</name>
    <dbReference type="NCBI Taxonomy" id="1072389"/>
    <lineage>
        <taxon>Eukaryota</taxon>
        <taxon>Fungi</taxon>
        <taxon>Dikarya</taxon>
        <taxon>Ascomycota</taxon>
        <taxon>Pezizomycotina</taxon>
        <taxon>Leotiomycetes</taxon>
        <taxon>Helotiales</taxon>
        <taxon>Drepanopezizaceae</taxon>
        <taxon>Drepanopeziza</taxon>
    </lineage>
</organism>
<dbReference type="Proteomes" id="UP000006753">
    <property type="component" value="Unassembled WGS sequence"/>
</dbReference>
<evidence type="ECO:0000256" key="1">
    <source>
        <dbReference type="SAM" id="MobiDB-lite"/>
    </source>
</evidence>
<evidence type="ECO:0000313" key="3">
    <source>
        <dbReference type="Proteomes" id="UP000006753"/>
    </source>
</evidence>
<evidence type="ECO:0000313" key="2">
    <source>
        <dbReference type="EMBL" id="EKD12694.1"/>
    </source>
</evidence>
<name>K1XJW5_MARBU</name>
<dbReference type="AlphaFoldDB" id="K1XJW5"/>
<proteinExistence type="predicted"/>
<dbReference type="InParanoid" id="K1XJW5"/>